<feature type="transmembrane region" description="Helical" evidence="7">
    <location>
        <begin position="804"/>
        <end position="831"/>
    </location>
</feature>
<evidence type="ECO:0000256" key="2">
    <source>
        <dbReference type="ARBA" id="ARBA00022475"/>
    </source>
</evidence>
<keyword evidence="3 7" id="KW-0812">Transmembrane</keyword>
<feature type="domain" description="MacB-like periplasmic core" evidence="9">
    <location>
        <begin position="531"/>
        <end position="719"/>
    </location>
</feature>
<feature type="domain" description="ABC3 transporter permease C-terminal" evidence="8">
    <location>
        <begin position="760"/>
        <end position="877"/>
    </location>
</feature>
<dbReference type="EMBL" id="JAUQUB010000001">
    <property type="protein sequence ID" value="MDO7880789.1"/>
    <property type="molecule type" value="Genomic_DNA"/>
</dbReference>
<evidence type="ECO:0000313" key="11">
    <source>
        <dbReference type="Proteomes" id="UP001241072"/>
    </source>
</evidence>
<gene>
    <name evidence="10" type="ORF">Q5716_00955</name>
</gene>
<dbReference type="InterPro" id="IPR003838">
    <property type="entry name" value="ABC3_permease_C"/>
</dbReference>
<feature type="transmembrane region" description="Helical" evidence="7">
    <location>
        <begin position="756"/>
        <end position="783"/>
    </location>
</feature>
<evidence type="ECO:0000259" key="8">
    <source>
        <dbReference type="Pfam" id="PF02687"/>
    </source>
</evidence>
<dbReference type="Proteomes" id="UP001241072">
    <property type="component" value="Unassembled WGS sequence"/>
</dbReference>
<dbReference type="Pfam" id="PF02687">
    <property type="entry name" value="FtsX"/>
    <property type="match status" value="2"/>
</dbReference>
<reference evidence="10 11" key="1">
    <citation type="submission" date="2023-07" db="EMBL/GenBank/DDBJ databases">
        <title>Protaetiibacter sp. nov WY-16 isolated from soil.</title>
        <authorList>
            <person name="Liu B."/>
            <person name="Wan Y."/>
        </authorList>
    </citation>
    <scope>NUCLEOTIDE SEQUENCE [LARGE SCALE GENOMIC DNA]</scope>
    <source>
        <strain evidence="10 11">WY-16</strain>
    </source>
</reference>
<evidence type="ECO:0000256" key="3">
    <source>
        <dbReference type="ARBA" id="ARBA00022692"/>
    </source>
</evidence>
<dbReference type="InterPro" id="IPR050250">
    <property type="entry name" value="Macrolide_Exporter_MacB"/>
</dbReference>
<dbReference type="PANTHER" id="PTHR30572:SF4">
    <property type="entry name" value="ABC TRANSPORTER PERMEASE YTRF"/>
    <property type="match status" value="1"/>
</dbReference>
<feature type="transmembrane region" description="Helical" evidence="7">
    <location>
        <begin position="399"/>
        <end position="418"/>
    </location>
</feature>
<keyword evidence="2" id="KW-1003">Cell membrane</keyword>
<name>A0ABT9BID3_9MICO</name>
<dbReference type="Pfam" id="PF12704">
    <property type="entry name" value="MacB_PCD"/>
    <property type="match status" value="1"/>
</dbReference>
<dbReference type="InterPro" id="IPR025857">
    <property type="entry name" value="MacB_PCD"/>
</dbReference>
<comment type="similarity">
    <text evidence="6">Belongs to the ABC-4 integral membrane protein family.</text>
</comment>
<keyword evidence="4 7" id="KW-1133">Transmembrane helix</keyword>
<dbReference type="PANTHER" id="PTHR30572">
    <property type="entry name" value="MEMBRANE COMPONENT OF TRANSPORTER-RELATED"/>
    <property type="match status" value="1"/>
</dbReference>
<feature type="transmembrane region" description="Helical" evidence="7">
    <location>
        <begin position="524"/>
        <end position="547"/>
    </location>
</feature>
<evidence type="ECO:0000313" key="10">
    <source>
        <dbReference type="EMBL" id="MDO7880789.1"/>
    </source>
</evidence>
<evidence type="ECO:0000256" key="1">
    <source>
        <dbReference type="ARBA" id="ARBA00004651"/>
    </source>
</evidence>
<keyword evidence="5 7" id="KW-0472">Membrane</keyword>
<evidence type="ECO:0000256" key="5">
    <source>
        <dbReference type="ARBA" id="ARBA00023136"/>
    </source>
</evidence>
<feature type="transmembrane region" description="Helical" evidence="7">
    <location>
        <begin position="318"/>
        <end position="343"/>
    </location>
</feature>
<feature type="transmembrane region" description="Helical" evidence="7">
    <location>
        <begin position="439"/>
        <end position="461"/>
    </location>
</feature>
<evidence type="ECO:0000256" key="4">
    <source>
        <dbReference type="ARBA" id="ARBA00022989"/>
    </source>
</evidence>
<sequence length="892" mass="92201">MTDLLSTGRLLVDHLRAGVRASALVAFLVTLTVLVVALVPRAFAEVATAELRYQLSQEVPAQLDLHGEGRIGWPTADTEGVPPEAVFGRTDKAITGLPASLPRPLRDGAGDATWILKSTSGTGSIEGSPYVLSLRLAMDLGWTDRIRFVEGEEPGPWAFDPEVEPVDNPIPVALSVSASETMDAPVGTVITYSEGPLLVTGLYEPVDESLSYWSHAYDLDRAAVIRVTGQPPRIQSSVFVPPETAVALPEQFALGILTAWVPIDPTVYEFADLQTLGSQVRNATATPAPLPDFGALALDTTFTEVLDRTESSVAAMTALVALSASGLLGVLLASYALSIQALVRRRRSSLSLAAARGASLRQLRVVMVIEAAVLALPGSAVAIVVAAALVPQRIGLEGWLAPVVLAVVPVILAAVLVAPGSLREERQDLAVRSSSRGRWVLEAAVAGAAVVSLVLLQRRGLVASSDVVGVDPLLAATPVLLAATVGLIALRLYPIPLRALRGAVRRGAAPVAEVGSARAIREPAIGAIASLALVVGVAIVVFSTIMVSTVGTALQRAAAEEVGADVQVYAHDLPQELLDELRSIPGVDGVVALTYRASVTLTDDAGGTKVGVVLADSDDLAAVRPDLPPLGPATSGSLPIAVSPELAARLQGTDLRLGDTPVAVAGVVPETAMPGMLGLWLIADASAIDALDLDGKPPSRLLIDLADDSPPETADAIRAAVLAVQPEQFAGSAEIVDIATELGRARSAPITSGLEWSLLIVAGATLALTMLVVALAAAASAATRNRVVGVLRILGMSPRQVRALVAWEFGPVAVGSMLVGVALGFALPYLVTAVLDLRGFFGGTSLPRPTIDPLWIIVAVGAYALAVLAAVLVATALGRRFAPASTLKMGDA</sequence>
<keyword evidence="11" id="KW-1185">Reference proteome</keyword>
<accession>A0ABT9BID3</accession>
<evidence type="ECO:0000259" key="9">
    <source>
        <dbReference type="Pfam" id="PF12704"/>
    </source>
</evidence>
<organism evidence="10 11">
    <name type="scientific">Antiquaquibacter soli</name>
    <dbReference type="NCBI Taxonomy" id="3064523"/>
    <lineage>
        <taxon>Bacteria</taxon>
        <taxon>Bacillati</taxon>
        <taxon>Actinomycetota</taxon>
        <taxon>Actinomycetes</taxon>
        <taxon>Micrococcales</taxon>
        <taxon>Microbacteriaceae</taxon>
        <taxon>Antiquaquibacter</taxon>
    </lineage>
</organism>
<comment type="subcellular location">
    <subcellularLocation>
        <location evidence="1">Cell membrane</location>
        <topology evidence="1">Multi-pass membrane protein</topology>
    </subcellularLocation>
</comment>
<evidence type="ECO:0000256" key="6">
    <source>
        <dbReference type="ARBA" id="ARBA00038076"/>
    </source>
</evidence>
<feature type="transmembrane region" description="Helical" evidence="7">
    <location>
        <begin position="473"/>
        <end position="493"/>
    </location>
</feature>
<comment type="caution">
    <text evidence="10">The sequence shown here is derived from an EMBL/GenBank/DDBJ whole genome shotgun (WGS) entry which is preliminary data.</text>
</comment>
<feature type="domain" description="ABC3 transporter permease C-terminal" evidence="8">
    <location>
        <begin position="327"/>
        <end position="416"/>
    </location>
</feature>
<feature type="transmembrane region" description="Helical" evidence="7">
    <location>
        <begin position="854"/>
        <end position="878"/>
    </location>
</feature>
<feature type="transmembrane region" description="Helical" evidence="7">
    <location>
        <begin position="363"/>
        <end position="387"/>
    </location>
</feature>
<dbReference type="RefSeq" id="WP_305001218.1">
    <property type="nucleotide sequence ID" value="NZ_JAUQUB010000001.1"/>
</dbReference>
<protein>
    <submittedName>
        <fullName evidence="10">ABC transporter permease</fullName>
    </submittedName>
</protein>
<evidence type="ECO:0000256" key="7">
    <source>
        <dbReference type="SAM" id="Phobius"/>
    </source>
</evidence>
<proteinExistence type="inferred from homology"/>